<proteinExistence type="predicted"/>
<sequence>MNTAELKGTHLGEGAPEQGELDTTVWDREWIKALYRREYKTLPRDVDLQWAEEEASTKLENQRDGRWHSRAWSEADTTLELGMFSLLTTPPSARLGKMAGRVNMHPLGRDGSRAQLPADAVLETGTFSLPVRTYSEPLRGTTGVQPKNYSPLYERHTQGQQQQYEVLESGNQTVREMREKVRTALIEMRVRKKPCNKQNESDRQLHRE</sequence>
<organism evidence="2 3">
    <name type="scientific">Acipenser ruthenus</name>
    <name type="common">Sterlet sturgeon</name>
    <dbReference type="NCBI Taxonomy" id="7906"/>
    <lineage>
        <taxon>Eukaryota</taxon>
        <taxon>Metazoa</taxon>
        <taxon>Chordata</taxon>
        <taxon>Craniata</taxon>
        <taxon>Vertebrata</taxon>
        <taxon>Euteleostomi</taxon>
        <taxon>Actinopterygii</taxon>
        <taxon>Chondrostei</taxon>
        <taxon>Acipenseriformes</taxon>
        <taxon>Acipenseridae</taxon>
        <taxon>Acipenser</taxon>
    </lineage>
</organism>
<protein>
    <submittedName>
        <fullName evidence="2">Uncharacterized protein</fullName>
    </submittedName>
</protein>
<accession>A0A444V064</accession>
<reference evidence="2 3" key="1">
    <citation type="submission" date="2019-01" db="EMBL/GenBank/DDBJ databases">
        <title>Draft Genome and Complete Hox-Cluster Characterization of the Sterlet Sturgeon (Acipenser ruthenus).</title>
        <authorList>
            <person name="Wei Q."/>
        </authorList>
    </citation>
    <scope>NUCLEOTIDE SEQUENCE [LARGE SCALE GENOMIC DNA]</scope>
    <source>
        <strain evidence="2">WHYD16114868_AA</strain>
        <tissue evidence="2">Blood</tissue>
    </source>
</reference>
<name>A0A444V064_ACIRT</name>
<dbReference type="Proteomes" id="UP000289886">
    <property type="component" value="Unassembled WGS sequence"/>
</dbReference>
<comment type="caution">
    <text evidence="2">The sequence shown here is derived from an EMBL/GenBank/DDBJ whole genome shotgun (WGS) entry which is preliminary data.</text>
</comment>
<feature type="region of interest" description="Disordered" evidence="1">
    <location>
        <begin position="1"/>
        <end position="20"/>
    </location>
</feature>
<gene>
    <name evidence="2" type="ORF">EOD39_18712</name>
</gene>
<evidence type="ECO:0000256" key="1">
    <source>
        <dbReference type="SAM" id="MobiDB-lite"/>
    </source>
</evidence>
<evidence type="ECO:0000313" key="2">
    <source>
        <dbReference type="EMBL" id="RXM93780.1"/>
    </source>
</evidence>
<dbReference type="AlphaFoldDB" id="A0A444V064"/>
<keyword evidence="3" id="KW-1185">Reference proteome</keyword>
<evidence type="ECO:0000313" key="3">
    <source>
        <dbReference type="Proteomes" id="UP000289886"/>
    </source>
</evidence>
<dbReference type="EMBL" id="SCEB01004123">
    <property type="protein sequence ID" value="RXM93780.1"/>
    <property type="molecule type" value="Genomic_DNA"/>
</dbReference>